<feature type="chain" id="PRO_5012757249" evidence="1">
    <location>
        <begin position="19"/>
        <end position="343"/>
    </location>
</feature>
<organism evidence="2 3">
    <name type="scientific">Halobacteriovorax marinus</name>
    <dbReference type="NCBI Taxonomy" id="97084"/>
    <lineage>
        <taxon>Bacteria</taxon>
        <taxon>Pseudomonadati</taxon>
        <taxon>Bdellovibrionota</taxon>
        <taxon>Bacteriovoracia</taxon>
        <taxon>Bacteriovoracales</taxon>
        <taxon>Halobacteriovoraceae</taxon>
        <taxon>Halobacteriovorax</taxon>
    </lineage>
</organism>
<dbReference type="AlphaFoldDB" id="A0A1Y5F9P3"/>
<name>A0A1Y5F9P3_9BACT</name>
<keyword evidence="1" id="KW-0732">Signal</keyword>
<reference evidence="3" key="1">
    <citation type="journal article" date="2017" name="Proc. Natl. Acad. Sci. U.S.A.">
        <title>Simulation of Deepwater Horizon oil plume reveals substrate specialization within a complex community of hydrocarbon-degraders.</title>
        <authorList>
            <person name="Hu P."/>
            <person name="Dubinsky E.A."/>
            <person name="Probst A.J."/>
            <person name="Wang J."/>
            <person name="Sieber C.M.K."/>
            <person name="Tom L.M."/>
            <person name="Gardinali P."/>
            <person name="Banfield J.F."/>
            <person name="Atlas R.M."/>
            <person name="Andersen G.L."/>
        </authorList>
    </citation>
    <scope>NUCLEOTIDE SEQUENCE [LARGE SCALE GENOMIC DNA]</scope>
</reference>
<proteinExistence type="predicted"/>
<gene>
    <name evidence="2" type="ORF">A9Q84_06510</name>
</gene>
<comment type="caution">
    <text evidence="2">The sequence shown here is derived from an EMBL/GenBank/DDBJ whole genome shotgun (WGS) entry which is preliminary data.</text>
</comment>
<protein>
    <submittedName>
        <fullName evidence="2">Uncharacterized protein</fullName>
    </submittedName>
</protein>
<accession>A0A1Y5F9P3</accession>
<evidence type="ECO:0000256" key="1">
    <source>
        <dbReference type="SAM" id="SignalP"/>
    </source>
</evidence>
<dbReference type="Proteomes" id="UP000196531">
    <property type="component" value="Unassembled WGS sequence"/>
</dbReference>
<evidence type="ECO:0000313" key="2">
    <source>
        <dbReference type="EMBL" id="OUR97846.1"/>
    </source>
</evidence>
<sequence length="343" mass="40484">MKILIIFSFLLFSINSFSKSKMVTYTEAFDVFQIVDHLSGWHENSRKEYYQYFSKSFNMSQSDKMMLETYRRIRSKYHKEYPAANDSLFSEEAISGDVFTRTFAKVKTVDKALSILKKNKRVNNTDLKEIVKVYKHFKMSISKLVRESAILKDEAQRLNKIFKKKKFSSNIKKLDKFFDLPTNKIKGGRIKLVWWPPTERPIVDFQSGRVILRINPIKHTKYLDEDFMLKALIHSLIVSLGKNKKENLSKVFMDTCPKIKERGIAKYLWFEEPLLDALSRYYLPYLGNKKKFNPYTVRSESPWVDVFSKYLFGLTQHSIGRKTKFTREFVTISASYCSMLQKL</sequence>
<dbReference type="EMBL" id="MAAO01000005">
    <property type="protein sequence ID" value="OUR97846.1"/>
    <property type="molecule type" value="Genomic_DNA"/>
</dbReference>
<evidence type="ECO:0000313" key="3">
    <source>
        <dbReference type="Proteomes" id="UP000196531"/>
    </source>
</evidence>
<feature type="signal peptide" evidence="1">
    <location>
        <begin position="1"/>
        <end position="18"/>
    </location>
</feature>